<dbReference type="HOGENOM" id="CLU_1305017_0_0_1"/>
<keyword evidence="2" id="KW-0472">Membrane</keyword>
<keyword evidence="2" id="KW-0812">Transmembrane</keyword>
<evidence type="ECO:0000313" key="4">
    <source>
        <dbReference type="Proteomes" id="UP000054538"/>
    </source>
</evidence>
<dbReference type="Proteomes" id="UP000054538">
    <property type="component" value="Unassembled WGS sequence"/>
</dbReference>
<reference evidence="4" key="2">
    <citation type="submission" date="2015-01" db="EMBL/GenBank/DDBJ databases">
        <title>Evolutionary Origins and Diversification of the Mycorrhizal Mutualists.</title>
        <authorList>
            <consortium name="DOE Joint Genome Institute"/>
            <consortium name="Mycorrhizal Genomics Consortium"/>
            <person name="Kohler A."/>
            <person name="Kuo A."/>
            <person name="Nagy L.G."/>
            <person name="Floudas D."/>
            <person name="Copeland A."/>
            <person name="Barry K.W."/>
            <person name="Cichocki N."/>
            <person name="Veneault-Fourrey C."/>
            <person name="LaButti K."/>
            <person name="Lindquist E.A."/>
            <person name="Lipzen A."/>
            <person name="Lundell T."/>
            <person name="Morin E."/>
            <person name="Murat C."/>
            <person name="Riley R."/>
            <person name="Ohm R."/>
            <person name="Sun H."/>
            <person name="Tunlid A."/>
            <person name="Henrissat B."/>
            <person name="Grigoriev I.V."/>
            <person name="Hibbett D.S."/>
            <person name="Martin F."/>
        </authorList>
    </citation>
    <scope>NUCLEOTIDE SEQUENCE [LARGE SCALE GENOMIC DNA]</scope>
    <source>
        <strain evidence="4">Ve08.2h10</strain>
    </source>
</reference>
<name>A0A0D0DJQ7_9AGAM</name>
<keyword evidence="2" id="KW-1133">Transmembrane helix</keyword>
<evidence type="ECO:0000256" key="2">
    <source>
        <dbReference type="SAM" id="Phobius"/>
    </source>
</evidence>
<dbReference type="EMBL" id="KN825718">
    <property type="protein sequence ID" value="KIK81864.1"/>
    <property type="molecule type" value="Genomic_DNA"/>
</dbReference>
<protein>
    <submittedName>
        <fullName evidence="3">Uncharacterized protein</fullName>
    </submittedName>
</protein>
<dbReference type="InParanoid" id="A0A0D0DJQ7"/>
<gene>
    <name evidence="3" type="ORF">PAXRUDRAFT_832569</name>
</gene>
<reference evidence="3 4" key="1">
    <citation type="submission" date="2014-04" db="EMBL/GenBank/DDBJ databases">
        <authorList>
            <consortium name="DOE Joint Genome Institute"/>
            <person name="Kuo A."/>
            <person name="Kohler A."/>
            <person name="Jargeat P."/>
            <person name="Nagy L.G."/>
            <person name="Floudas D."/>
            <person name="Copeland A."/>
            <person name="Barry K.W."/>
            <person name="Cichocki N."/>
            <person name="Veneault-Fourrey C."/>
            <person name="LaButti K."/>
            <person name="Lindquist E.A."/>
            <person name="Lipzen A."/>
            <person name="Lundell T."/>
            <person name="Morin E."/>
            <person name="Murat C."/>
            <person name="Sun H."/>
            <person name="Tunlid A."/>
            <person name="Henrissat B."/>
            <person name="Grigoriev I.V."/>
            <person name="Hibbett D.S."/>
            <person name="Martin F."/>
            <person name="Nordberg H.P."/>
            <person name="Cantor M.N."/>
            <person name="Hua S.X."/>
        </authorList>
    </citation>
    <scope>NUCLEOTIDE SEQUENCE [LARGE SCALE GENOMIC DNA]</scope>
    <source>
        <strain evidence="3 4">Ve08.2h10</strain>
    </source>
</reference>
<dbReference type="OrthoDB" id="2974599at2759"/>
<dbReference type="AlphaFoldDB" id="A0A0D0DJQ7"/>
<keyword evidence="4" id="KW-1185">Reference proteome</keyword>
<organism evidence="3 4">
    <name type="scientific">Paxillus rubicundulus Ve08.2h10</name>
    <dbReference type="NCBI Taxonomy" id="930991"/>
    <lineage>
        <taxon>Eukaryota</taxon>
        <taxon>Fungi</taxon>
        <taxon>Dikarya</taxon>
        <taxon>Basidiomycota</taxon>
        <taxon>Agaricomycotina</taxon>
        <taxon>Agaricomycetes</taxon>
        <taxon>Agaricomycetidae</taxon>
        <taxon>Boletales</taxon>
        <taxon>Paxilineae</taxon>
        <taxon>Paxillaceae</taxon>
        <taxon>Paxillus</taxon>
    </lineage>
</organism>
<accession>A0A0D0DJQ7</accession>
<feature type="region of interest" description="Disordered" evidence="1">
    <location>
        <begin position="109"/>
        <end position="181"/>
    </location>
</feature>
<proteinExistence type="predicted"/>
<evidence type="ECO:0000256" key="1">
    <source>
        <dbReference type="SAM" id="MobiDB-lite"/>
    </source>
</evidence>
<feature type="transmembrane region" description="Helical" evidence="2">
    <location>
        <begin position="28"/>
        <end position="48"/>
    </location>
</feature>
<sequence length="181" mass="19598">MTAIRRRAAVGPRAWNDSTISDESLMQHVYFVVALAFALLLVAARISVLRRRNRPLSDFFKIGSSSAYANDPDPVNPRSRGSSYRPGYGIPLAPVPTAYLPDRRVRAADTDAGGRRLGPAGEDWDGKDDLPAYDGVGGPPKYVEADWCNAGPQGGAQHSWEQPVNVPPPSGAEDDRSGIRR</sequence>
<evidence type="ECO:0000313" key="3">
    <source>
        <dbReference type="EMBL" id="KIK81864.1"/>
    </source>
</evidence>